<evidence type="ECO:0000259" key="5">
    <source>
        <dbReference type="Pfam" id="PF12867"/>
    </source>
</evidence>
<proteinExistence type="inferred from homology"/>
<reference evidence="6 7" key="1">
    <citation type="submission" date="2016-10" db="EMBL/GenBank/DDBJ databases">
        <authorList>
            <person name="de Groot N.N."/>
        </authorList>
    </citation>
    <scope>NUCLEOTIDE SEQUENCE [LARGE SCALE GENOMIC DNA]</scope>
    <source>
        <strain evidence="6 7">CGMCC 1.12333</strain>
    </source>
</reference>
<dbReference type="NCBIfam" id="NF009807">
    <property type="entry name" value="PRK13291.1"/>
    <property type="match status" value="1"/>
</dbReference>
<evidence type="ECO:0000313" key="7">
    <source>
        <dbReference type="Proteomes" id="UP000199138"/>
    </source>
</evidence>
<dbReference type="OrthoDB" id="9796039at2"/>
<dbReference type="AlphaFoldDB" id="A0A1I7G5S1"/>
<dbReference type="Gene3D" id="1.20.120.450">
    <property type="entry name" value="dinb family like domain"/>
    <property type="match status" value="1"/>
</dbReference>
<dbReference type="STRING" id="1224947.SAMN05216480_103211"/>
<dbReference type="InterPro" id="IPR034660">
    <property type="entry name" value="DinB/YfiT-like"/>
</dbReference>
<feature type="domain" description="DinB-like" evidence="5">
    <location>
        <begin position="34"/>
        <end position="171"/>
    </location>
</feature>
<evidence type="ECO:0000256" key="4">
    <source>
        <dbReference type="ARBA" id="ARBA00022833"/>
    </source>
</evidence>
<dbReference type="GO" id="GO:0046872">
    <property type="term" value="F:metal ion binding"/>
    <property type="evidence" value="ECO:0007669"/>
    <property type="project" value="UniProtKB-KW"/>
</dbReference>
<keyword evidence="1" id="KW-0963">Cytoplasm</keyword>
<dbReference type="HAMAP" id="MF_01256">
    <property type="entry name" value="YfiT_hydrol"/>
    <property type="match status" value="1"/>
</dbReference>
<evidence type="ECO:0000256" key="1">
    <source>
        <dbReference type="ARBA" id="ARBA00022490"/>
    </source>
</evidence>
<keyword evidence="4" id="KW-0862">Zinc</keyword>
<dbReference type="Proteomes" id="UP000199138">
    <property type="component" value="Unassembled WGS sequence"/>
</dbReference>
<dbReference type="GO" id="GO:0016787">
    <property type="term" value="F:hydrolase activity"/>
    <property type="evidence" value="ECO:0007669"/>
    <property type="project" value="UniProtKB-KW"/>
</dbReference>
<dbReference type="InterPro" id="IPR024775">
    <property type="entry name" value="DinB-like"/>
</dbReference>
<organism evidence="6 7">
    <name type="scientific">Pustulibacterium marinum</name>
    <dbReference type="NCBI Taxonomy" id="1224947"/>
    <lineage>
        <taxon>Bacteria</taxon>
        <taxon>Pseudomonadati</taxon>
        <taxon>Bacteroidota</taxon>
        <taxon>Flavobacteriia</taxon>
        <taxon>Flavobacteriales</taxon>
        <taxon>Flavobacteriaceae</taxon>
        <taxon>Pustulibacterium</taxon>
    </lineage>
</organism>
<dbReference type="SUPFAM" id="SSF109854">
    <property type="entry name" value="DinB/YfiT-like putative metalloenzymes"/>
    <property type="match status" value="1"/>
</dbReference>
<dbReference type="Pfam" id="PF12867">
    <property type="entry name" value="DinB_2"/>
    <property type="match status" value="1"/>
</dbReference>
<evidence type="ECO:0000313" key="6">
    <source>
        <dbReference type="EMBL" id="SFU43810.1"/>
    </source>
</evidence>
<dbReference type="InterPro" id="IPR023774">
    <property type="entry name" value="Put_metal_dep_hydrolase_YfiT"/>
</dbReference>
<dbReference type="RefSeq" id="WP_093024416.1">
    <property type="nucleotide sequence ID" value="NZ_FPBK01000003.1"/>
</dbReference>
<accession>A0A1I7G5S1</accession>
<sequence length="181" mass="21616">MTEAQLELLKYPIGTFVWANEEVSDEQLQEWIRQIEDLPAKLEKLIEHFTEEQFQTQYRPGGWTVQQVIHHLVDSHVNSYVRYKWALTEEKPIIKAYDEAKWAELPDYEVPPEVSIVMLKALHLKWTVLLKVMKPEEFNKSFIHPETGKEMDLRRVTGMYAWHGNHHYAHIEHLAKRNDWI</sequence>
<evidence type="ECO:0000256" key="3">
    <source>
        <dbReference type="ARBA" id="ARBA00022801"/>
    </source>
</evidence>
<keyword evidence="2" id="KW-0479">Metal-binding</keyword>
<gene>
    <name evidence="6" type="ORF">SAMN05216480_103211</name>
</gene>
<protein>
    <submittedName>
        <fullName evidence="6">DinB superfamily protein</fullName>
    </submittedName>
</protein>
<dbReference type="EMBL" id="FPBK01000003">
    <property type="protein sequence ID" value="SFU43810.1"/>
    <property type="molecule type" value="Genomic_DNA"/>
</dbReference>
<keyword evidence="7" id="KW-1185">Reference proteome</keyword>
<evidence type="ECO:0000256" key="2">
    <source>
        <dbReference type="ARBA" id="ARBA00022723"/>
    </source>
</evidence>
<keyword evidence="3" id="KW-0378">Hydrolase</keyword>
<name>A0A1I7G5S1_9FLAO</name>